<proteinExistence type="predicted"/>
<comment type="caution">
    <text evidence="3">The sequence shown here is derived from an EMBL/GenBank/DDBJ whole genome shotgun (WGS) entry which is preliminary data.</text>
</comment>
<dbReference type="OrthoDB" id="4318969at2"/>
<feature type="transmembrane region" description="Helical" evidence="2">
    <location>
        <begin position="21"/>
        <end position="45"/>
    </location>
</feature>
<keyword evidence="2" id="KW-0812">Transmembrane</keyword>
<sequence length="228" mass="24478">MPTLKKRFPKPSDQPVEESSVLRRSLMIGVILAVLLAVAGMAAYLTRPEAPEPQSGGHPQSAASPHSPTPQPRASEAVAAPPRTDDPVTFAKAATKALWTYDTQRFSRSEHLAGLERWMTGEKKYADWKSVSGEVPGKALWSRMHDNHQHATAKVSEGRFPEAFKTALSQDPGGITQAYVYAVTVTGKQSLAWKGSGAGAEPRSTTLAVQCRPDHDCALSGVLPEVAP</sequence>
<evidence type="ECO:0000256" key="1">
    <source>
        <dbReference type="SAM" id="MobiDB-lite"/>
    </source>
</evidence>
<name>A0A367EAC0_9ACTN</name>
<organism evidence="3 4">
    <name type="scientific">Streptomyces reniochalinae</name>
    <dbReference type="NCBI Taxonomy" id="2250578"/>
    <lineage>
        <taxon>Bacteria</taxon>
        <taxon>Bacillati</taxon>
        <taxon>Actinomycetota</taxon>
        <taxon>Actinomycetes</taxon>
        <taxon>Kitasatosporales</taxon>
        <taxon>Streptomycetaceae</taxon>
        <taxon>Streptomyces</taxon>
    </lineage>
</organism>
<keyword evidence="2" id="KW-0472">Membrane</keyword>
<evidence type="ECO:0000313" key="3">
    <source>
        <dbReference type="EMBL" id="RCG14953.1"/>
    </source>
</evidence>
<keyword evidence="4" id="KW-1185">Reference proteome</keyword>
<evidence type="ECO:0000313" key="4">
    <source>
        <dbReference type="Proteomes" id="UP000253507"/>
    </source>
</evidence>
<feature type="region of interest" description="Disordered" evidence="1">
    <location>
        <begin position="49"/>
        <end position="86"/>
    </location>
</feature>
<accession>A0A367EAC0</accession>
<dbReference type="Proteomes" id="UP000253507">
    <property type="component" value="Unassembled WGS sequence"/>
</dbReference>
<gene>
    <name evidence="3" type="ORF">DQ392_28245</name>
</gene>
<protein>
    <submittedName>
        <fullName evidence="3">Uncharacterized protein</fullName>
    </submittedName>
</protein>
<dbReference type="RefSeq" id="WP_114018490.1">
    <property type="nucleotide sequence ID" value="NZ_QOIM01000042.1"/>
</dbReference>
<dbReference type="AlphaFoldDB" id="A0A367EAC0"/>
<reference evidence="3 4" key="1">
    <citation type="submission" date="2018-06" db="EMBL/GenBank/DDBJ databases">
        <title>Streptomyces reniochalinae sp. nov. and Streptomyces diacarnus sp. nov. from marine sponges.</title>
        <authorList>
            <person name="Li L."/>
        </authorList>
    </citation>
    <scope>NUCLEOTIDE SEQUENCE [LARGE SCALE GENOMIC DNA]</scope>
    <source>
        <strain evidence="3 4">LHW50302</strain>
    </source>
</reference>
<feature type="compositionally biased region" description="Polar residues" evidence="1">
    <location>
        <begin position="57"/>
        <end position="66"/>
    </location>
</feature>
<evidence type="ECO:0000256" key="2">
    <source>
        <dbReference type="SAM" id="Phobius"/>
    </source>
</evidence>
<keyword evidence="2" id="KW-1133">Transmembrane helix</keyword>
<dbReference type="EMBL" id="QOIM01000042">
    <property type="protein sequence ID" value="RCG14953.1"/>
    <property type="molecule type" value="Genomic_DNA"/>
</dbReference>